<dbReference type="Pfam" id="PF00106">
    <property type="entry name" value="adh_short"/>
    <property type="match status" value="1"/>
</dbReference>
<evidence type="ECO:0000313" key="5">
    <source>
        <dbReference type="EMBL" id="MDT0632374.1"/>
    </source>
</evidence>
<dbReference type="PANTHER" id="PTHR44196">
    <property type="entry name" value="DEHYDROGENASE/REDUCTASE SDR FAMILY MEMBER 7B"/>
    <property type="match status" value="1"/>
</dbReference>
<dbReference type="PROSITE" id="PS00061">
    <property type="entry name" value="ADH_SHORT"/>
    <property type="match status" value="1"/>
</dbReference>
<organism evidence="5 6">
    <name type="scientific">Rubrivirga litoralis</name>
    <dbReference type="NCBI Taxonomy" id="3075598"/>
    <lineage>
        <taxon>Bacteria</taxon>
        <taxon>Pseudomonadati</taxon>
        <taxon>Rhodothermota</taxon>
        <taxon>Rhodothermia</taxon>
        <taxon>Rhodothermales</taxon>
        <taxon>Rubricoccaceae</taxon>
        <taxon>Rubrivirga</taxon>
    </lineage>
</organism>
<dbReference type="Gene3D" id="3.40.50.720">
    <property type="entry name" value="NAD(P)-binding Rossmann-like Domain"/>
    <property type="match status" value="1"/>
</dbReference>
<evidence type="ECO:0000313" key="6">
    <source>
        <dbReference type="Proteomes" id="UP001267426"/>
    </source>
</evidence>
<reference evidence="5 6" key="1">
    <citation type="submission" date="2023-09" db="EMBL/GenBank/DDBJ databases">
        <authorList>
            <person name="Rey-Velasco X."/>
        </authorList>
    </citation>
    <scope>NUCLEOTIDE SEQUENCE [LARGE SCALE GENOMIC DNA]</scope>
    <source>
        <strain evidence="5 6">F394</strain>
    </source>
</reference>
<name>A0ABU3BSV8_9BACT</name>
<dbReference type="InterPro" id="IPR020904">
    <property type="entry name" value="Sc_DH/Rdtase_CS"/>
</dbReference>
<evidence type="ECO:0000256" key="2">
    <source>
        <dbReference type="ARBA" id="ARBA00023002"/>
    </source>
</evidence>
<dbReference type="SMART" id="SM00822">
    <property type="entry name" value="PKS_KR"/>
    <property type="match status" value="1"/>
</dbReference>
<gene>
    <name evidence="5" type="ORF">RM540_11500</name>
</gene>
<sequence>MPFPLRDNVAAVTGAASGIGRATALALAARGCHLALADRDEAGLDATIEQAEGHGVRVSRHAFDVTDAADVRAFPVGVRSAHGRVGVLLNNAGASLVGHFEDVSLKEFRWLMEVNFFSVVGLTKAFLPLLSEQPEARLVNVSSLFGLIGPAEQVAYASSKFAVRGFSEALRHELEGTPVGVTVVHPGGIRTGIATSSRVAARMDADAAARKTKAFTDHALRLEPEVAADAIVRGIERRKARVLIGADAQAGDALARLSPGRYWSIMRRQYRRITGEVG</sequence>
<comment type="caution">
    <text evidence="5">The sequence shown here is derived from an EMBL/GenBank/DDBJ whole genome shotgun (WGS) entry which is preliminary data.</text>
</comment>
<accession>A0ABU3BSV8</accession>
<evidence type="ECO:0000259" key="4">
    <source>
        <dbReference type="SMART" id="SM00822"/>
    </source>
</evidence>
<dbReference type="InterPro" id="IPR057326">
    <property type="entry name" value="KR_dom"/>
</dbReference>
<dbReference type="Proteomes" id="UP001267426">
    <property type="component" value="Unassembled WGS sequence"/>
</dbReference>
<comment type="similarity">
    <text evidence="1 3">Belongs to the short-chain dehydrogenases/reductases (SDR) family.</text>
</comment>
<protein>
    <submittedName>
        <fullName evidence="5">SDR family NAD(P)-dependent oxidoreductase</fullName>
    </submittedName>
</protein>
<dbReference type="PRINTS" id="PR00080">
    <property type="entry name" value="SDRFAMILY"/>
</dbReference>
<evidence type="ECO:0000256" key="1">
    <source>
        <dbReference type="ARBA" id="ARBA00006484"/>
    </source>
</evidence>
<dbReference type="SUPFAM" id="SSF51735">
    <property type="entry name" value="NAD(P)-binding Rossmann-fold domains"/>
    <property type="match status" value="1"/>
</dbReference>
<keyword evidence="2" id="KW-0560">Oxidoreductase</keyword>
<dbReference type="InterPro" id="IPR002347">
    <property type="entry name" value="SDR_fam"/>
</dbReference>
<feature type="domain" description="Ketoreductase" evidence="4">
    <location>
        <begin position="8"/>
        <end position="192"/>
    </location>
</feature>
<dbReference type="InterPro" id="IPR036291">
    <property type="entry name" value="NAD(P)-bd_dom_sf"/>
</dbReference>
<dbReference type="RefSeq" id="WP_311664206.1">
    <property type="nucleotide sequence ID" value="NZ_JAVRHT010000026.1"/>
</dbReference>
<dbReference type="EMBL" id="JAVRHT010000026">
    <property type="protein sequence ID" value="MDT0632374.1"/>
    <property type="molecule type" value="Genomic_DNA"/>
</dbReference>
<dbReference type="PANTHER" id="PTHR44196:SF1">
    <property type="entry name" value="DEHYDROGENASE_REDUCTASE SDR FAMILY MEMBER 7B"/>
    <property type="match status" value="1"/>
</dbReference>
<dbReference type="PRINTS" id="PR00081">
    <property type="entry name" value="GDHRDH"/>
</dbReference>
<proteinExistence type="inferred from homology"/>
<evidence type="ECO:0000256" key="3">
    <source>
        <dbReference type="RuleBase" id="RU000363"/>
    </source>
</evidence>
<keyword evidence="6" id="KW-1185">Reference proteome</keyword>